<dbReference type="GO" id="GO:1990817">
    <property type="term" value="F:poly(A) RNA polymerase activity"/>
    <property type="evidence" value="ECO:0007669"/>
    <property type="project" value="InterPro"/>
</dbReference>
<dbReference type="PANTHER" id="PTHR23092:SF48">
    <property type="entry name" value="NUCLEOTIDYLTRANSFERASE FAMILY PROTEIN"/>
    <property type="match status" value="1"/>
</dbReference>
<evidence type="ECO:0000256" key="1">
    <source>
        <dbReference type="SAM" id="Coils"/>
    </source>
</evidence>
<dbReference type="Pfam" id="PF01909">
    <property type="entry name" value="NTP_transf_2"/>
    <property type="match status" value="1"/>
</dbReference>
<dbReference type="InterPro" id="IPR002934">
    <property type="entry name" value="Polymerase_NTP_transf_dom"/>
</dbReference>
<dbReference type="GO" id="GO:0003729">
    <property type="term" value="F:mRNA binding"/>
    <property type="evidence" value="ECO:0007669"/>
    <property type="project" value="TreeGrafter"/>
</dbReference>
<dbReference type="Proteomes" id="UP000692954">
    <property type="component" value="Unassembled WGS sequence"/>
</dbReference>
<name>A0A8S1KTB0_9CILI</name>
<accession>A0A8S1KTB0</accession>
<evidence type="ECO:0000259" key="3">
    <source>
        <dbReference type="Pfam" id="PF01909"/>
    </source>
</evidence>
<keyword evidence="5" id="KW-1185">Reference proteome</keyword>
<feature type="domain" description="Polymerase nucleotidyl transferase" evidence="3">
    <location>
        <begin position="740"/>
        <end position="823"/>
    </location>
</feature>
<comment type="caution">
    <text evidence="4">The sequence shown here is derived from an EMBL/GenBank/DDBJ whole genome shotgun (WGS) entry which is preliminary data.</text>
</comment>
<organism evidence="4 5">
    <name type="scientific">Paramecium sonneborni</name>
    <dbReference type="NCBI Taxonomy" id="65129"/>
    <lineage>
        <taxon>Eukaryota</taxon>
        <taxon>Sar</taxon>
        <taxon>Alveolata</taxon>
        <taxon>Ciliophora</taxon>
        <taxon>Intramacronucleata</taxon>
        <taxon>Oligohymenophorea</taxon>
        <taxon>Peniculida</taxon>
        <taxon>Parameciidae</taxon>
        <taxon>Paramecium</taxon>
    </lineage>
</organism>
<dbReference type="AlphaFoldDB" id="A0A8S1KTB0"/>
<dbReference type="GO" id="GO:0031499">
    <property type="term" value="C:TRAMP complex"/>
    <property type="evidence" value="ECO:0007669"/>
    <property type="project" value="TreeGrafter"/>
</dbReference>
<dbReference type="GO" id="GO:0043634">
    <property type="term" value="P:polyadenylation-dependent ncRNA catabolic process"/>
    <property type="evidence" value="ECO:0007669"/>
    <property type="project" value="TreeGrafter"/>
</dbReference>
<feature type="coiled-coil region" evidence="1">
    <location>
        <begin position="585"/>
        <end position="612"/>
    </location>
</feature>
<dbReference type="GO" id="GO:0005730">
    <property type="term" value="C:nucleolus"/>
    <property type="evidence" value="ECO:0007669"/>
    <property type="project" value="TreeGrafter"/>
</dbReference>
<evidence type="ECO:0000313" key="5">
    <source>
        <dbReference type="Proteomes" id="UP000692954"/>
    </source>
</evidence>
<dbReference type="GO" id="GO:0031123">
    <property type="term" value="P:RNA 3'-end processing"/>
    <property type="evidence" value="ECO:0007669"/>
    <property type="project" value="TreeGrafter"/>
</dbReference>
<reference evidence="4" key="1">
    <citation type="submission" date="2021-01" db="EMBL/GenBank/DDBJ databases">
        <authorList>
            <consortium name="Genoscope - CEA"/>
            <person name="William W."/>
        </authorList>
    </citation>
    <scope>NUCLEOTIDE SEQUENCE</scope>
</reference>
<evidence type="ECO:0000313" key="4">
    <source>
        <dbReference type="EMBL" id="CAD8056542.1"/>
    </source>
</evidence>
<dbReference type="OrthoDB" id="273917at2759"/>
<dbReference type="InterPro" id="IPR045862">
    <property type="entry name" value="Trf4-like"/>
</dbReference>
<sequence length="1044" mass="123677">MISKILRLLYKYKQTKFITTKSFQNIQMNQINQMNFLQPFNYCIYPYRNPYYYNLYADNMHEQNSSTATYKSEVIQWLTTLEQSELYKLFQIKGQIKTFPIMKMFIYDKLNNPSNYALLQKATINLESKIDDQFMVNFKALHPKAEELYSKLNIVDDENFLDTIFVAEPHLENLNSFLDLLHDLSDKYFLSTSPKPQIEIAEDPFWFHKNSFHSCAVWIIKEFEKNISFHFSLHREKKKKQRLFKEPIYQNTSNELKEFFLQNLANNKEKLTFYFQEIYSEIKQQSDLLENKFYENIFSGTAIKLMKSQVELLLNFQQKCHTDTNIINSMLISSMNDLVDQKTYILKKFYKIVQHLFQEHLEQELFKTEMQDKKLKKDKKKKKKKYQKIQTFKGLDPIELNKRLSSKNLQESNILRFSRSHSQSNLAYTYVTPPNTPSTWETSDDQQECIKASNIQQLYKNQFIQNQRIYLIQAEQQSISEQFIAHYEIPTNDDYVDVGQAITINILEMANNSLNDENQFREQFLKEKKRIKKKQKGFQKSIPESRDEQLQLQSPQSEITRFSIETQAQTIKSHCSNRTSSTSEEEEEKQKLIQIKNQIKIKKNNNEKQNNLFKLINSLKMNQFEDQQFQQDINSVSNESEQVSQKHLEDEIDLKTQKKNQQFQKKKNETIQQNLDKNQKDQLENVQQKGKQKLIEQINLDILDFTDNIMNEYEDMLPFRFLSFDRVKLVIQKVFLGIPDGMIMLFGSCSTGLALIDSDIDIGINGLEVYNRNMLKNHFDNLFFEFSRKKWVIKANPIFNSSVPIIKLELDPQINVFDYEGRNLDENQIQQWKKLKQKLKSGIKVDISFNFNGNGIYSTHLGSITTDLVKRWMEEYPSLQQIVLILKSMIKKLKLSESYTGGLSSYSLIIMVYSYLRENRITSNQIGEQFIDLINFYVNYFDSSSTGIGLLSDINNPNSSYFFNLQDYCLPMLPITIFNPYNRKLLTHSCVQINKIFDFFKIILKEVDTKKEFYYNYVVLGKKKQQKLNKQLSNFIVSILEQIK</sequence>
<dbReference type="EMBL" id="CAJJDN010000010">
    <property type="protein sequence ID" value="CAD8056542.1"/>
    <property type="molecule type" value="Genomic_DNA"/>
</dbReference>
<gene>
    <name evidence="4" type="ORF">PSON_ATCC_30995.1.T0100290</name>
</gene>
<dbReference type="PANTHER" id="PTHR23092">
    <property type="entry name" value="POLY(A) RNA POLYMERASE"/>
    <property type="match status" value="1"/>
</dbReference>
<keyword evidence="1" id="KW-0175">Coiled coil</keyword>
<feature type="region of interest" description="Disordered" evidence="2">
    <location>
        <begin position="535"/>
        <end position="555"/>
    </location>
</feature>
<protein>
    <recommendedName>
        <fullName evidence="3">Polymerase nucleotidyl transferase domain-containing protein</fullName>
    </recommendedName>
</protein>
<dbReference type="CDD" id="cd05402">
    <property type="entry name" value="NT_PAP_TUTase"/>
    <property type="match status" value="1"/>
</dbReference>
<evidence type="ECO:0000256" key="2">
    <source>
        <dbReference type="SAM" id="MobiDB-lite"/>
    </source>
</evidence>
<proteinExistence type="predicted"/>